<evidence type="ECO:0000259" key="2">
    <source>
        <dbReference type="PROSITE" id="PS51371"/>
    </source>
</evidence>
<evidence type="ECO:0000313" key="3">
    <source>
        <dbReference type="EMBL" id="MCL1143330.1"/>
    </source>
</evidence>
<dbReference type="InterPro" id="IPR000644">
    <property type="entry name" value="CBS_dom"/>
</dbReference>
<sequence length="92" mass="10793">MAFWRNPFLDTAAERAADRSLLNKRAHQIMDHNLRLIMENTILKDAKKMMEKLKTDYLLVENIDNHIVGVLTWKILANALMNELDDERSMHS</sequence>
<dbReference type="AlphaFoldDB" id="A0A9X2CM56"/>
<proteinExistence type="predicted"/>
<evidence type="ECO:0000256" key="1">
    <source>
        <dbReference type="PROSITE-ProRule" id="PRU00703"/>
    </source>
</evidence>
<dbReference type="PROSITE" id="PS51371">
    <property type="entry name" value="CBS"/>
    <property type="match status" value="1"/>
</dbReference>
<keyword evidence="1" id="KW-0129">CBS domain</keyword>
<protein>
    <submittedName>
        <fullName evidence="3">CBS domain-containing protein</fullName>
    </submittedName>
</protein>
<name>A0A9X2CM56_9GAMM</name>
<dbReference type="EMBL" id="JAKIKP010000008">
    <property type="protein sequence ID" value="MCL1143330.1"/>
    <property type="molecule type" value="Genomic_DNA"/>
</dbReference>
<dbReference type="SUPFAM" id="SSF54631">
    <property type="entry name" value="CBS-domain pair"/>
    <property type="match status" value="1"/>
</dbReference>
<keyword evidence="4" id="KW-1185">Reference proteome</keyword>
<feature type="domain" description="CBS" evidence="2">
    <location>
        <begin position="30"/>
        <end position="87"/>
    </location>
</feature>
<comment type="caution">
    <text evidence="3">The sequence shown here is derived from an EMBL/GenBank/DDBJ whole genome shotgun (WGS) entry which is preliminary data.</text>
</comment>
<reference evidence="3" key="1">
    <citation type="submission" date="2022-01" db="EMBL/GenBank/DDBJ databases">
        <title>Whole genome-based taxonomy of the Shewanellaceae.</title>
        <authorList>
            <person name="Martin-Rodriguez A.J."/>
        </authorList>
    </citation>
    <scope>NUCLEOTIDE SEQUENCE</scope>
    <source>
        <strain evidence="3">DSM 16422</strain>
    </source>
</reference>
<accession>A0A9X2CM56</accession>
<dbReference type="RefSeq" id="WP_248996007.1">
    <property type="nucleotide sequence ID" value="NZ_JAKIKP010000008.1"/>
</dbReference>
<organism evidence="3 4">
    <name type="scientific">Shewanella gaetbuli</name>
    <dbReference type="NCBI Taxonomy" id="220752"/>
    <lineage>
        <taxon>Bacteria</taxon>
        <taxon>Pseudomonadati</taxon>
        <taxon>Pseudomonadota</taxon>
        <taxon>Gammaproteobacteria</taxon>
        <taxon>Alteromonadales</taxon>
        <taxon>Shewanellaceae</taxon>
        <taxon>Shewanella</taxon>
    </lineage>
</organism>
<evidence type="ECO:0000313" key="4">
    <source>
        <dbReference type="Proteomes" id="UP001139333"/>
    </source>
</evidence>
<dbReference type="Proteomes" id="UP001139333">
    <property type="component" value="Unassembled WGS sequence"/>
</dbReference>
<gene>
    <name evidence="3" type="ORF">L2672_11555</name>
</gene>
<dbReference type="Gene3D" id="3.10.580.10">
    <property type="entry name" value="CBS-domain"/>
    <property type="match status" value="1"/>
</dbReference>
<dbReference type="Pfam" id="PF00571">
    <property type="entry name" value="CBS"/>
    <property type="match status" value="1"/>
</dbReference>
<dbReference type="InterPro" id="IPR046342">
    <property type="entry name" value="CBS_dom_sf"/>
</dbReference>